<keyword evidence="4" id="KW-0408">Iron</keyword>
<keyword evidence="8" id="KW-0560">Oxidoreductase</keyword>
<dbReference type="InterPro" id="IPR041921">
    <property type="entry name" value="NuoE_N"/>
</dbReference>
<keyword evidence="9" id="KW-1185">Reference proteome</keyword>
<dbReference type="EC" id="1.6.5.9" evidence="8"/>
<evidence type="ECO:0000256" key="1">
    <source>
        <dbReference type="ARBA" id="ARBA00010643"/>
    </source>
</evidence>
<dbReference type="InterPro" id="IPR028431">
    <property type="entry name" value="NADP_DH_HndA-like"/>
</dbReference>
<comment type="cofactor">
    <cofactor evidence="6">
        <name>[2Fe-2S] cluster</name>
        <dbReference type="ChEBI" id="CHEBI:190135"/>
    </cofactor>
</comment>
<name>A0A9E5A1V4_9EURY</name>
<reference evidence="8" key="1">
    <citation type="submission" date="2022-12" db="EMBL/GenBank/DDBJ databases">
        <title>Reclassification of two methanogenic archaea species isolated from the Kolyma lowland permafrost.</title>
        <authorList>
            <person name="Trubitsyn V.E."/>
            <person name="Rivkina E.M."/>
            <person name="Shcherbakova V.A."/>
        </authorList>
    </citation>
    <scope>NUCLEOTIDE SEQUENCE</scope>
    <source>
        <strain evidence="7">M2</strain>
        <strain evidence="8">MK4</strain>
    </source>
</reference>
<dbReference type="SUPFAM" id="SSF52833">
    <property type="entry name" value="Thioredoxin-like"/>
    <property type="match status" value="1"/>
</dbReference>
<evidence type="ECO:0000313" key="9">
    <source>
        <dbReference type="Proteomes" id="UP001068021"/>
    </source>
</evidence>
<keyword evidence="3" id="KW-0479">Metal-binding</keyword>
<dbReference type="PANTHER" id="PTHR43342">
    <property type="entry name" value="NADH-QUINONE OXIDOREDUCTASE, E SUBUNIT"/>
    <property type="match status" value="1"/>
</dbReference>
<evidence type="ECO:0000256" key="6">
    <source>
        <dbReference type="ARBA" id="ARBA00034078"/>
    </source>
</evidence>
<evidence type="ECO:0000256" key="3">
    <source>
        <dbReference type="ARBA" id="ARBA00022723"/>
    </source>
</evidence>
<dbReference type="InterPro" id="IPR002023">
    <property type="entry name" value="NuoE-like"/>
</dbReference>
<dbReference type="AlphaFoldDB" id="A0A9E5A1V4"/>
<dbReference type="Proteomes" id="UP001074446">
    <property type="component" value="Unassembled WGS sequence"/>
</dbReference>
<accession>A0A9E5A1V4</accession>
<evidence type="ECO:0000256" key="5">
    <source>
        <dbReference type="ARBA" id="ARBA00023014"/>
    </source>
</evidence>
<dbReference type="InterPro" id="IPR042128">
    <property type="entry name" value="NuoE_dom"/>
</dbReference>
<dbReference type="GO" id="GO:0050136">
    <property type="term" value="F:NADH dehydrogenase (quinone) (non-electrogenic) activity"/>
    <property type="evidence" value="ECO:0007669"/>
    <property type="project" value="UniProtKB-EC"/>
</dbReference>
<dbReference type="FunFam" id="1.10.10.1590:FF:000001">
    <property type="entry name" value="NADH-quinone oxidoreductase subunit E"/>
    <property type="match status" value="1"/>
</dbReference>
<evidence type="ECO:0000256" key="2">
    <source>
        <dbReference type="ARBA" id="ARBA00022714"/>
    </source>
</evidence>
<keyword evidence="2" id="KW-0001">2Fe-2S</keyword>
<protein>
    <submittedName>
        <fullName evidence="8">NADH-quinone oxidoreductase subunit NuoE</fullName>
        <ecNumber evidence="8">1.6.5.9</ecNumber>
    </submittedName>
</protein>
<dbReference type="PIRSF" id="PIRSF000216">
    <property type="entry name" value="NADH_DH_24kDa"/>
    <property type="match status" value="1"/>
</dbReference>
<dbReference type="EMBL" id="JAPVES010000030">
    <property type="protein sequence ID" value="MCZ3373120.1"/>
    <property type="molecule type" value="Genomic_DNA"/>
</dbReference>
<dbReference type="EMBL" id="JAPVER010000020">
    <property type="protein sequence ID" value="MCZ3365369.1"/>
    <property type="molecule type" value="Genomic_DNA"/>
</dbReference>
<dbReference type="RefSeq" id="WP_048081385.1">
    <property type="nucleotide sequence ID" value="NZ_JAPVER010000020.1"/>
</dbReference>
<dbReference type="Gene3D" id="1.10.10.1590">
    <property type="entry name" value="NADH-quinone oxidoreductase subunit E"/>
    <property type="match status" value="1"/>
</dbReference>
<proteinExistence type="inferred from homology"/>
<evidence type="ECO:0000313" key="8">
    <source>
        <dbReference type="EMBL" id="MCZ3373120.1"/>
    </source>
</evidence>
<keyword evidence="5" id="KW-0411">Iron-sulfur</keyword>
<evidence type="ECO:0000256" key="4">
    <source>
        <dbReference type="ARBA" id="ARBA00023004"/>
    </source>
</evidence>
<comment type="caution">
    <text evidence="8">The sequence shown here is derived from an EMBL/GenBank/DDBJ whole genome shotgun (WGS) entry which is preliminary data.</text>
</comment>
<sequence>MEDKLNEILSSYKGEKSELIPILQDIQSNYGYLPEDIIVELSNFLKMPESEIYGVATFYSQFRFTPVGKKHIMVCTGTACHVQGAPQILAGIERHLGIKEGEVTTDLEYSLESVGCLGCCALAPCAMVNDEVESHISLKNIKRLFKRKKSKEKASN</sequence>
<organism evidence="8">
    <name type="scientific">Methanobacterium veterum</name>
    <dbReference type="NCBI Taxonomy" id="408577"/>
    <lineage>
        <taxon>Archaea</taxon>
        <taxon>Methanobacteriati</taxon>
        <taxon>Methanobacteriota</taxon>
        <taxon>Methanomada group</taxon>
        <taxon>Methanobacteria</taxon>
        <taxon>Methanobacteriales</taxon>
        <taxon>Methanobacteriaceae</taxon>
        <taxon>Methanobacterium</taxon>
    </lineage>
</organism>
<dbReference type="Proteomes" id="UP001068021">
    <property type="component" value="Unassembled WGS sequence"/>
</dbReference>
<dbReference type="CDD" id="cd03064">
    <property type="entry name" value="TRX_Fd_NuoE"/>
    <property type="match status" value="1"/>
</dbReference>
<dbReference type="GO" id="GO:0046872">
    <property type="term" value="F:metal ion binding"/>
    <property type="evidence" value="ECO:0007669"/>
    <property type="project" value="UniProtKB-KW"/>
</dbReference>
<dbReference type="Pfam" id="PF01257">
    <property type="entry name" value="2Fe-2S_thioredx"/>
    <property type="match status" value="1"/>
</dbReference>
<dbReference type="InterPro" id="IPR036249">
    <property type="entry name" value="Thioredoxin-like_sf"/>
</dbReference>
<dbReference type="NCBIfam" id="NF005722">
    <property type="entry name" value="PRK07539.1-2"/>
    <property type="match status" value="1"/>
</dbReference>
<dbReference type="PANTHER" id="PTHR43342:SF1">
    <property type="entry name" value="BIFURCATING [FEFE] HYDROGENASE GAMMA SUBUNIT"/>
    <property type="match status" value="1"/>
</dbReference>
<comment type="similarity">
    <text evidence="1">Belongs to the complex I 24 kDa subunit family.</text>
</comment>
<dbReference type="GO" id="GO:0051537">
    <property type="term" value="F:2 iron, 2 sulfur cluster binding"/>
    <property type="evidence" value="ECO:0007669"/>
    <property type="project" value="UniProtKB-KW"/>
</dbReference>
<gene>
    <name evidence="8" type="primary">nuoE</name>
    <name evidence="8" type="ORF">O3H35_10795</name>
    <name evidence="7" type="ORF">O3H54_05695</name>
</gene>
<dbReference type="Gene3D" id="3.40.30.10">
    <property type="entry name" value="Glutaredoxin"/>
    <property type="match status" value="1"/>
</dbReference>
<evidence type="ECO:0000313" key="7">
    <source>
        <dbReference type="EMBL" id="MCZ3365369.1"/>
    </source>
</evidence>